<dbReference type="AlphaFoldDB" id="A0A017SX79"/>
<evidence type="ECO:0000313" key="2">
    <source>
        <dbReference type="EMBL" id="EYF01559.1"/>
    </source>
</evidence>
<dbReference type="EMBL" id="ASRX01000077">
    <property type="protein sequence ID" value="EYF01559.1"/>
    <property type="molecule type" value="Genomic_DNA"/>
</dbReference>
<feature type="transmembrane region" description="Helical" evidence="1">
    <location>
        <begin position="90"/>
        <end position="110"/>
    </location>
</feature>
<keyword evidence="1" id="KW-1133">Transmembrane helix</keyword>
<keyword evidence="3" id="KW-1185">Reference proteome</keyword>
<dbReference type="RefSeq" id="WP_044249093.1">
    <property type="nucleotide sequence ID" value="NZ_ASRX01000077.1"/>
</dbReference>
<evidence type="ECO:0008006" key="4">
    <source>
        <dbReference type="Google" id="ProtNLM"/>
    </source>
</evidence>
<dbReference type="Proteomes" id="UP000019678">
    <property type="component" value="Unassembled WGS sequence"/>
</dbReference>
<gene>
    <name evidence="2" type="ORF">CAP_7999</name>
</gene>
<dbReference type="Gene3D" id="2.40.50.140">
    <property type="entry name" value="Nucleic acid-binding proteins"/>
    <property type="match status" value="1"/>
</dbReference>
<dbReference type="STRING" id="1192034.CAP_7999"/>
<comment type="caution">
    <text evidence="2">The sequence shown here is derived from an EMBL/GenBank/DDBJ whole genome shotgun (WGS) entry which is preliminary data.</text>
</comment>
<keyword evidence="1" id="KW-0812">Transmembrane</keyword>
<evidence type="ECO:0000313" key="3">
    <source>
        <dbReference type="Proteomes" id="UP000019678"/>
    </source>
</evidence>
<dbReference type="InterPro" id="IPR012340">
    <property type="entry name" value="NA-bd_OB-fold"/>
</dbReference>
<protein>
    <recommendedName>
        <fullName evidence="4">NfeD-like C-terminal domain-containing protein</fullName>
    </recommendedName>
</protein>
<keyword evidence="1" id="KW-0472">Membrane</keyword>
<dbReference type="OrthoDB" id="5516520at2"/>
<organism evidence="2 3">
    <name type="scientific">Chondromyces apiculatus DSM 436</name>
    <dbReference type="NCBI Taxonomy" id="1192034"/>
    <lineage>
        <taxon>Bacteria</taxon>
        <taxon>Pseudomonadati</taxon>
        <taxon>Myxococcota</taxon>
        <taxon>Polyangia</taxon>
        <taxon>Polyangiales</taxon>
        <taxon>Polyangiaceae</taxon>
        <taxon>Chondromyces</taxon>
    </lineage>
</organism>
<reference evidence="2 3" key="1">
    <citation type="submission" date="2013-05" db="EMBL/GenBank/DDBJ databases">
        <title>Genome assembly of Chondromyces apiculatus DSM 436.</title>
        <authorList>
            <person name="Sharma G."/>
            <person name="Khatri I."/>
            <person name="Kaur C."/>
            <person name="Mayilraj S."/>
            <person name="Subramanian S."/>
        </authorList>
    </citation>
    <scope>NUCLEOTIDE SEQUENCE [LARGE SCALE GENOMIC DNA]</scope>
    <source>
        <strain evidence="2 3">DSM 436</strain>
    </source>
</reference>
<sequence length="192" mass="19636">MGLVYLFALLVSVGLFAVQAVMGGDHGDAGGDHDLAGDHGAADAHKELGGGGAHGALTALLSTRFWTFFALGFGLSGALIHHLDLAGMIATLVIALGSGLAVGIGVILAFRAVQRTSVSSTTGVSEAVGRTGRVLVSVNRAKVGQVRVELKGQSVDILATTDEEELARGEAILVESVEGQMARVSRLPPELK</sequence>
<evidence type="ECO:0000256" key="1">
    <source>
        <dbReference type="SAM" id="Phobius"/>
    </source>
</evidence>
<accession>A0A017SX79</accession>
<dbReference type="eggNOG" id="ENOG5032BXX">
    <property type="taxonomic scope" value="Bacteria"/>
</dbReference>
<name>A0A017SX79_9BACT</name>
<proteinExistence type="predicted"/>